<organism evidence="3">
    <name type="scientific">Salpingoeca rosetta (strain ATCC 50818 / BSB-021)</name>
    <dbReference type="NCBI Taxonomy" id="946362"/>
    <lineage>
        <taxon>Eukaryota</taxon>
        <taxon>Choanoflagellata</taxon>
        <taxon>Craspedida</taxon>
        <taxon>Salpingoecidae</taxon>
        <taxon>Salpingoeca</taxon>
    </lineage>
</organism>
<gene>
    <name evidence="2" type="ORF">PTSG_11666</name>
</gene>
<dbReference type="EMBL" id="GL832956">
    <property type="protein sequence ID" value="EGD76270.1"/>
    <property type="molecule type" value="Genomic_DNA"/>
</dbReference>
<protein>
    <submittedName>
        <fullName evidence="2">Uncharacterized protein</fullName>
    </submittedName>
</protein>
<sequence length="83" mass="9144">MTVLDSSESEVVDGTSSQHGGIETVAVPTRRGPRPPSTQLQDEYDWETCIGLCCGGFLCWPCIGKEKASEYGRCFLAVVLWCW</sequence>
<accession>F2TY11</accession>
<dbReference type="RefSeq" id="XP_004998445.1">
    <property type="nucleotide sequence ID" value="XM_004998388.1"/>
</dbReference>
<dbReference type="AlphaFoldDB" id="F2TY11"/>
<keyword evidence="3" id="KW-1185">Reference proteome</keyword>
<feature type="region of interest" description="Disordered" evidence="1">
    <location>
        <begin position="1"/>
        <end position="39"/>
    </location>
</feature>
<reference evidence="2" key="1">
    <citation type="submission" date="2009-08" db="EMBL/GenBank/DDBJ databases">
        <title>Annotation of Salpingoeca rosetta.</title>
        <authorList>
            <consortium name="The Broad Institute Genome Sequencing Platform"/>
            <person name="Russ C."/>
            <person name="Cuomo C."/>
            <person name="Burger G."/>
            <person name="Gray M.W."/>
            <person name="Holland P.W.H."/>
            <person name="King N."/>
            <person name="Lang F.B.F."/>
            <person name="Roger A.J."/>
            <person name="Ruiz-Trillo I."/>
            <person name="Young S.K."/>
            <person name="Zeng Q."/>
            <person name="Gargeya S."/>
            <person name="Alvarado L."/>
            <person name="Berlin A."/>
            <person name="Chapman S.B."/>
            <person name="Chen Z."/>
            <person name="Freedman E."/>
            <person name="Gellesch M."/>
            <person name="Goldberg J."/>
            <person name="Griggs A."/>
            <person name="Gujja S."/>
            <person name="Heilman E."/>
            <person name="Heiman D."/>
            <person name="Howarth C."/>
            <person name="Mehta T."/>
            <person name="Neiman D."/>
            <person name="Pearson M."/>
            <person name="Roberts A."/>
            <person name="Saif S."/>
            <person name="Shea T."/>
            <person name="Shenoy N."/>
            <person name="Sisk P."/>
            <person name="Stolte C."/>
            <person name="Sykes S."/>
            <person name="White J."/>
            <person name="Yandava C."/>
            <person name="Haas B."/>
            <person name="Nusbaum C."/>
            <person name="Birren B."/>
        </authorList>
    </citation>
    <scope>NUCLEOTIDE SEQUENCE [LARGE SCALE GENOMIC DNA]</scope>
    <source>
        <strain evidence="2">ATCC 50818</strain>
    </source>
</reference>
<dbReference type="InParanoid" id="F2TY11"/>
<evidence type="ECO:0000256" key="1">
    <source>
        <dbReference type="SAM" id="MobiDB-lite"/>
    </source>
</evidence>
<dbReference type="GeneID" id="16079040"/>
<dbReference type="Proteomes" id="UP000007799">
    <property type="component" value="Unassembled WGS sequence"/>
</dbReference>
<evidence type="ECO:0000313" key="2">
    <source>
        <dbReference type="EMBL" id="EGD76270.1"/>
    </source>
</evidence>
<evidence type="ECO:0000313" key="3">
    <source>
        <dbReference type="Proteomes" id="UP000007799"/>
    </source>
</evidence>
<name>F2TY11_SALR5</name>
<proteinExistence type="predicted"/>
<dbReference type="KEGG" id="sre:PTSG_11666"/>